<dbReference type="EMBL" id="JANEYG010000079">
    <property type="protein sequence ID" value="KAJ8914158.1"/>
    <property type="molecule type" value="Genomic_DNA"/>
</dbReference>
<accession>A0AAV8VIX3</accession>
<organism evidence="1 2">
    <name type="scientific">Exocentrus adspersus</name>
    <dbReference type="NCBI Taxonomy" id="1586481"/>
    <lineage>
        <taxon>Eukaryota</taxon>
        <taxon>Metazoa</taxon>
        <taxon>Ecdysozoa</taxon>
        <taxon>Arthropoda</taxon>
        <taxon>Hexapoda</taxon>
        <taxon>Insecta</taxon>
        <taxon>Pterygota</taxon>
        <taxon>Neoptera</taxon>
        <taxon>Endopterygota</taxon>
        <taxon>Coleoptera</taxon>
        <taxon>Polyphaga</taxon>
        <taxon>Cucujiformia</taxon>
        <taxon>Chrysomeloidea</taxon>
        <taxon>Cerambycidae</taxon>
        <taxon>Lamiinae</taxon>
        <taxon>Acanthocinini</taxon>
        <taxon>Exocentrus</taxon>
    </lineage>
</organism>
<protein>
    <submittedName>
        <fullName evidence="1">Uncharacterized protein</fullName>
    </submittedName>
</protein>
<dbReference type="AlphaFoldDB" id="A0AAV8VIX3"/>
<proteinExistence type="predicted"/>
<evidence type="ECO:0000313" key="2">
    <source>
        <dbReference type="Proteomes" id="UP001159042"/>
    </source>
</evidence>
<name>A0AAV8VIX3_9CUCU</name>
<dbReference type="Proteomes" id="UP001159042">
    <property type="component" value="Unassembled WGS sequence"/>
</dbReference>
<evidence type="ECO:0000313" key="1">
    <source>
        <dbReference type="EMBL" id="KAJ8914158.1"/>
    </source>
</evidence>
<gene>
    <name evidence="1" type="ORF">NQ315_016237</name>
</gene>
<reference evidence="1 2" key="1">
    <citation type="journal article" date="2023" name="Insect Mol. Biol.">
        <title>Genome sequencing provides insights into the evolution of gene families encoding plant cell wall-degrading enzymes in longhorned beetles.</title>
        <authorList>
            <person name="Shin N.R."/>
            <person name="Okamura Y."/>
            <person name="Kirsch R."/>
            <person name="Pauchet Y."/>
        </authorList>
    </citation>
    <scope>NUCLEOTIDE SEQUENCE [LARGE SCALE GENOMIC DNA]</scope>
    <source>
        <strain evidence="1">EAD_L_NR</strain>
    </source>
</reference>
<sequence>MPKPFSRQAKELISNLTDYFEDERGPLIPLAAVREKVSQALKINVSTVNSISTIVKSGGTKMTPVGDSWNYRILLSLE</sequence>
<keyword evidence="2" id="KW-1185">Reference proteome</keyword>
<comment type="caution">
    <text evidence="1">The sequence shown here is derived from an EMBL/GenBank/DDBJ whole genome shotgun (WGS) entry which is preliminary data.</text>
</comment>